<dbReference type="NCBIfam" id="TIGR03696">
    <property type="entry name" value="Rhs_assc_core"/>
    <property type="match status" value="1"/>
</dbReference>
<feature type="region of interest" description="Disordered" evidence="1">
    <location>
        <begin position="319"/>
        <end position="338"/>
    </location>
</feature>
<organism evidence="2 3">
    <name type="scientific">Pseudomonas kilonensis</name>
    <dbReference type="NCBI Taxonomy" id="132476"/>
    <lineage>
        <taxon>Bacteria</taxon>
        <taxon>Pseudomonadati</taxon>
        <taxon>Pseudomonadota</taxon>
        <taxon>Gammaproteobacteria</taxon>
        <taxon>Pseudomonadales</taxon>
        <taxon>Pseudomonadaceae</taxon>
        <taxon>Pseudomonas</taxon>
    </lineage>
</organism>
<evidence type="ECO:0000256" key="1">
    <source>
        <dbReference type="SAM" id="MobiDB-lite"/>
    </source>
</evidence>
<keyword evidence="3" id="KW-1185">Reference proteome</keyword>
<evidence type="ECO:0000313" key="2">
    <source>
        <dbReference type="EMBL" id="SED93494.1"/>
    </source>
</evidence>
<dbReference type="RefSeq" id="WP_018610509.1">
    <property type="nucleotide sequence ID" value="NZ_FNTT01000002.1"/>
</dbReference>
<dbReference type="EMBL" id="FNTT01000002">
    <property type="protein sequence ID" value="SED93494.1"/>
    <property type="molecule type" value="Genomic_DNA"/>
</dbReference>
<dbReference type="InterPro" id="IPR022385">
    <property type="entry name" value="Rhs_assc_core"/>
</dbReference>
<comment type="caution">
    <text evidence="2">The sequence shown here is derived from an EMBL/GenBank/DDBJ whole genome shotgun (WGS) entry which is preliminary data.</text>
</comment>
<evidence type="ECO:0000313" key="3">
    <source>
        <dbReference type="Proteomes" id="UP000183915"/>
    </source>
</evidence>
<proteinExistence type="predicted"/>
<dbReference type="SUPFAM" id="SSF56399">
    <property type="entry name" value="ADP-ribosylation"/>
    <property type="match status" value="1"/>
</dbReference>
<name>A0ABY0YSI4_9PSED</name>
<feature type="compositionally biased region" description="Polar residues" evidence="1">
    <location>
        <begin position="327"/>
        <end position="338"/>
    </location>
</feature>
<dbReference type="Gene3D" id="2.180.10.10">
    <property type="entry name" value="RHS repeat-associated core"/>
    <property type="match status" value="1"/>
</dbReference>
<reference evidence="2 3" key="1">
    <citation type="submission" date="2016-10" db="EMBL/GenBank/DDBJ databases">
        <authorList>
            <person name="Varghese N."/>
            <person name="Submissions S."/>
        </authorList>
    </citation>
    <scope>NUCLEOTIDE SEQUENCE [LARGE SCALE GENOMIC DNA]</scope>
    <source>
        <strain evidence="2 3">BS3780</strain>
    </source>
</reference>
<sequence>MPTPDKTLLCRYHYDPLDRLAACTPSTQARTQRFYLKERLISEVQGSERRSIFQQGDQLLAQQQRQDDAVKTTLLATDLQRSVLHALDAMQPRPLAYTPYGHRPAENGLLSLLGFNGERPDPVTGHYLLGNGYRAFNPVLMRFNSPDNLSPFGEGGLNAYGYCEGDPINKSDSTGRFSFFSKLKLRFWKPLSKHNNRKTPATPYNLVGIYKKKETHQLSTTTKPYRTDRTQPLESALAKPSSNSQPPTPAQRKTSLDLFIETAKKELTKSDQRRIKSLIESLPSENHSQQQITHIMIRAIDKRSITIEQKYNYQGITPSAATKEIRNPQSTKANTSTS</sequence>
<dbReference type="Proteomes" id="UP000183915">
    <property type="component" value="Unassembled WGS sequence"/>
</dbReference>
<feature type="region of interest" description="Disordered" evidence="1">
    <location>
        <begin position="217"/>
        <end position="253"/>
    </location>
</feature>
<protein>
    <submittedName>
        <fullName evidence="2">RHS repeat-associated core domain-containing protein</fullName>
    </submittedName>
</protein>
<gene>
    <name evidence="2" type="ORF">SAMN04490188_2051</name>
</gene>
<accession>A0ABY0YSI4</accession>